<feature type="transmembrane region" description="Helical" evidence="9">
    <location>
        <begin position="356"/>
        <end position="382"/>
    </location>
</feature>
<reference evidence="11" key="1">
    <citation type="submission" date="2017-05" db="EMBL/GenBank/DDBJ databases">
        <authorList>
            <person name="Rodrigo-Torres L."/>
            <person name="Arahal R. D."/>
            <person name="Lucena T."/>
        </authorList>
    </citation>
    <scope>NUCLEOTIDE SEQUENCE [LARGE SCALE GENOMIC DNA]</scope>
    <source>
        <strain evidence="11">CECT 8621</strain>
    </source>
</reference>
<organism evidence="10 11">
    <name type="scientific">Actibacterium lipolyticum</name>
    <dbReference type="NCBI Taxonomy" id="1524263"/>
    <lineage>
        <taxon>Bacteria</taxon>
        <taxon>Pseudomonadati</taxon>
        <taxon>Pseudomonadota</taxon>
        <taxon>Alphaproteobacteria</taxon>
        <taxon>Rhodobacterales</taxon>
        <taxon>Roseobacteraceae</taxon>
        <taxon>Actibacterium</taxon>
    </lineage>
</organism>
<evidence type="ECO:0000313" key="11">
    <source>
        <dbReference type="Proteomes" id="UP000202922"/>
    </source>
</evidence>
<keyword evidence="11" id="KW-1185">Reference proteome</keyword>
<dbReference type="RefSeq" id="WP_093966745.1">
    <property type="nucleotide sequence ID" value="NZ_FXYE01000001.1"/>
</dbReference>
<evidence type="ECO:0000256" key="6">
    <source>
        <dbReference type="ARBA" id="ARBA00022989"/>
    </source>
</evidence>
<evidence type="ECO:0000256" key="9">
    <source>
        <dbReference type="SAM" id="Phobius"/>
    </source>
</evidence>
<evidence type="ECO:0000256" key="1">
    <source>
        <dbReference type="ARBA" id="ARBA00004651"/>
    </source>
</evidence>
<feature type="transmembrane region" description="Helical" evidence="9">
    <location>
        <begin position="71"/>
        <end position="89"/>
    </location>
</feature>
<evidence type="ECO:0000256" key="3">
    <source>
        <dbReference type="ARBA" id="ARBA00022448"/>
    </source>
</evidence>
<evidence type="ECO:0000256" key="7">
    <source>
        <dbReference type="ARBA" id="ARBA00023065"/>
    </source>
</evidence>
<keyword evidence="5 9" id="KW-0812">Transmembrane</keyword>
<protein>
    <submittedName>
        <fullName evidence="10">Trk system potassium uptake protein TrkG</fullName>
    </submittedName>
</protein>
<dbReference type="Pfam" id="PF02386">
    <property type="entry name" value="TrkH"/>
    <property type="match status" value="1"/>
</dbReference>
<dbReference type="Proteomes" id="UP000202922">
    <property type="component" value="Unassembled WGS sequence"/>
</dbReference>
<feature type="transmembrane region" description="Helical" evidence="9">
    <location>
        <begin position="40"/>
        <end position="59"/>
    </location>
</feature>
<evidence type="ECO:0000313" key="10">
    <source>
        <dbReference type="EMBL" id="SMX35122.1"/>
    </source>
</evidence>
<keyword evidence="7" id="KW-0406">Ion transport</keyword>
<feature type="transmembrane region" description="Helical" evidence="9">
    <location>
        <begin position="414"/>
        <end position="434"/>
    </location>
</feature>
<feature type="transmembrane region" description="Helical" evidence="9">
    <location>
        <begin position="189"/>
        <end position="210"/>
    </location>
</feature>
<feature type="transmembrane region" description="Helical" evidence="9">
    <location>
        <begin position="129"/>
        <end position="150"/>
    </location>
</feature>
<name>A0A238JZ37_9RHOB</name>
<feature type="transmembrane region" description="Helical" evidence="9">
    <location>
        <begin position="7"/>
        <end position="28"/>
    </location>
</feature>
<feature type="transmembrane region" description="Helical" evidence="9">
    <location>
        <begin position="283"/>
        <end position="303"/>
    </location>
</feature>
<feature type="transmembrane region" description="Helical" evidence="9">
    <location>
        <begin position="216"/>
        <end position="235"/>
    </location>
</feature>
<comment type="subcellular location">
    <subcellularLocation>
        <location evidence="1">Cell membrane</location>
        <topology evidence="1">Multi-pass membrane protein</topology>
    </subcellularLocation>
</comment>
<keyword evidence="8 9" id="KW-0472">Membrane</keyword>
<dbReference type="GO" id="GO:0008324">
    <property type="term" value="F:monoatomic cation transmembrane transporter activity"/>
    <property type="evidence" value="ECO:0007669"/>
    <property type="project" value="InterPro"/>
</dbReference>
<gene>
    <name evidence="10" type="primary">trkG</name>
    <name evidence="10" type="ORF">COL8621_01660</name>
</gene>
<comment type="similarity">
    <text evidence="2">Belongs to the TrkH potassium transport family.</text>
</comment>
<dbReference type="EMBL" id="FXYE01000001">
    <property type="protein sequence ID" value="SMX35122.1"/>
    <property type="molecule type" value="Genomic_DNA"/>
</dbReference>
<dbReference type="PANTHER" id="PTHR32024:SF2">
    <property type="entry name" value="TRK SYSTEM POTASSIUM UPTAKE PROTEIN TRKG-RELATED"/>
    <property type="match status" value="1"/>
</dbReference>
<feature type="transmembrane region" description="Helical" evidence="9">
    <location>
        <begin position="315"/>
        <end position="336"/>
    </location>
</feature>
<sequence>MNRALNLPFLVILMGIGALAMFLPFIHAFIVRDWLTARSFFYSGMVFSFLTTLIGFATYNTRDRNIARSHLLALPVTFVALPLMLAVPFQEAVRNTTFLNAYFEMVSSLTTTGATLFDNPERLAPSVHLWRVLVGWLGGLFIWVTAIAILSPMNLGGFEVISPERAGRGARPVEDSVRRTDPRERLMRFGLQLAPIYTGLTSILWLMLILSGEDPFVAVCHAMSTLATSGISPVGGLDGSNAFMSGELFIFAFFIFAVTRQSFNPDLGSKVWWRPGQDAEVTMAVICVIVVPLFLFLRHWLGAYDVDDQQNLGRAFASLWGSVFSVLSFLTTTGFISSDWAQAREWSGLQTPGLILLGLALTGGGVATTAGGVKLLRVYALYKHGVREMEKLVHPHSVGGSGAYARHIRRQGAAVAWVFFMLFALNIAVVMSALSLTGLTFEEVTILSVSALSTTGPLAQVAGEVPISYSELGAAGKLILSAAMVLGRLETLAIIALFNPEFWRH</sequence>
<feature type="transmembrane region" description="Helical" evidence="9">
    <location>
        <begin position="242"/>
        <end position="263"/>
    </location>
</feature>
<keyword evidence="4" id="KW-1003">Cell membrane</keyword>
<evidence type="ECO:0000256" key="4">
    <source>
        <dbReference type="ARBA" id="ARBA00022475"/>
    </source>
</evidence>
<accession>A0A238JZ37</accession>
<dbReference type="InterPro" id="IPR003445">
    <property type="entry name" value="Cat_transpt"/>
</dbReference>
<evidence type="ECO:0000256" key="2">
    <source>
        <dbReference type="ARBA" id="ARBA00009137"/>
    </source>
</evidence>
<feature type="transmembrane region" description="Helical" evidence="9">
    <location>
        <begin position="478"/>
        <end position="498"/>
    </location>
</feature>
<evidence type="ECO:0000256" key="5">
    <source>
        <dbReference type="ARBA" id="ARBA00022692"/>
    </source>
</evidence>
<dbReference type="GO" id="GO:0030001">
    <property type="term" value="P:metal ion transport"/>
    <property type="evidence" value="ECO:0007669"/>
    <property type="project" value="UniProtKB-ARBA"/>
</dbReference>
<dbReference type="PANTHER" id="PTHR32024">
    <property type="entry name" value="TRK SYSTEM POTASSIUM UPTAKE PROTEIN TRKG-RELATED"/>
    <property type="match status" value="1"/>
</dbReference>
<dbReference type="GO" id="GO:0005886">
    <property type="term" value="C:plasma membrane"/>
    <property type="evidence" value="ECO:0007669"/>
    <property type="project" value="UniProtKB-SubCell"/>
</dbReference>
<dbReference type="OrthoDB" id="7818483at2"/>
<evidence type="ECO:0000256" key="8">
    <source>
        <dbReference type="ARBA" id="ARBA00023136"/>
    </source>
</evidence>
<proteinExistence type="inferred from homology"/>
<keyword evidence="3" id="KW-0813">Transport</keyword>
<keyword evidence="6 9" id="KW-1133">Transmembrane helix</keyword>
<dbReference type="AlphaFoldDB" id="A0A238JZ37"/>